<organism evidence="1 2">
    <name type="scientific">Thanatephorus cucumeris (strain AG1-IA)</name>
    <name type="common">Rice sheath blight fungus</name>
    <name type="synonym">Rhizoctonia solani</name>
    <dbReference type="NCBI Taxonomy" id="983506"/>
    <lineage>
        <taxon>Eukaryota</taxon>
        <taxon>Fungi</taxon>
        <taxon>Dikarya</taxon>
        <taxon>Basidiomycota</taxon>
        <taxon>Agaricomycotina</taxon>
        <taxon>Agaricomycetes</taxon>
        <taxon>Cantharellales</taxon>
        <taxon>Ceratobasidiaceae</taxon>
        <taxon>Rhizoctonia</taxon>
        <taxon>Rhizoctonia solani AG-1</taxon>
    </lineage>
</organism>
<accession>L8X5E1</accession>
<reference evidence="1 2" key="1">
    <citation type="journal article" date="2013" name="Nat. Commun.">
        <title>The evolution and pathogenic mechanisms of the rice sheath blight pathogen.</title>
        <authorList>
            <person name="Zheng A."/>
            <person name="Lin R."/>
            <person name="Xu L."/>
            <person name="Qin P."/>
            <person name="Tang C."/>
            <person name="Ai P."/>
            <person name="Zhang D."/>
            <person name="Liu Y."/>
            <person name="Sun Z."/>
            <person name="Feng H."/>
            <person name="Wang Y."/>
            <person name="Chen Y."/>
            <person name="Liang X."/>
            <person name="Fu R."/>
            <person name="Li Q."/>
            <person name="Zhang J."/>
            <person name="Yu X."/>
            <person name="Xie Z."/>
            <person name="Ding L."/>
            <person name="Guan P."/>
            <person name="Tang J."/>
            <person name="Liang Y."/>
            <person name="Wang S."/>
            <person name="Deng Q."/>
            <person name="Li S."/>
            <person name="Zhu J."/>
            <person name="Wang L."/>
            <person name="Liu H."/>
            <person name="Li P."/>
        </authorList>
    </citation>
    <scope>NUCLEOTIDE SEQUENCE [LARGE SCALE GENOMIC DNA]</scope>
    <source>
        <strain evidence="2">AG-1 IA</strain>
    </source>
</reference>
<dbReference type="Proteomes" id="UP000011668">
    <property type="component" value="Unassembled WGS sequence"/>
</dbReference>
<name>L8X5E1_THACA</name>
<comment type="caution">
    <text evidence="1">The sequence shown here is derived from an EMBL/GenBank/DDBJ whole genome shotgun (WGS) entry which is preliminary data.</text>
</comment>
<proteinExistence type="predicted"/>
<evidence type="ECO:0000313" key="2">
    <source>
        <dbReference type="Proteomes" id="UP000011668"/>
    </source>
</evidence>
<dbReference type="EMBL" id="AFRT01000084">
    <property type="protein sequence ID" value="ELU45425.1"/>
    <property type="molecule type" value="Genomic_DNA"/>
</dbReference>
<keyword evidence="2" id="KW-1185">Reference proteome</keyword>
<dbReference type="HOGENOM" id="CLU_2456290_0_0_1"/>
<gene>
    <name evidence="1" type="ORF">AG1IA_00565</name>
</gene>
<dbReference type="AlphaFoldDB" id="L8X5E1"/>
<sequence>MLIEPRRRSLWRSGAPPINSDRWRREAYPWSHEDIGHFRRLIKWRAEEEKHQNRRFEVTCCATAPTPGSEPFSAMSMAQREASGVGYIT</sequence>
<protein>
    <submittedName>
        <fullName evidence="1">Uncharacterized protein</fullName>
    </submittedName>
</protein>
<evidence type="ECO:0000313" key="1">
    <source>
        <dbReference type="EMBL" id="ELU45425.1"/>
    </source>
</evidence>